<comment type="caution">
    <text evidence="1">The sequence shown here is derived from an EMBL/GenBank/DDBJ whole genome shotgun (WGS) entry which is preliminary data.</text>
</comment>
<dbReference type="RefSeq" id="WP_349135172.1">
    <property type="nucleotide sequence ID" value="NZ_JBBMFF010000162.1"/>
</dbReference>
<sequence>MRQSRLCRVFLTVAMITVIAVLALSGCRAQPAPLQDALADYEKVLKTDGLDGLRLSVYYIDPSILTRSPLTEEQLLSFESVQKFEVDNAQLLQHIELLKTINAEELTPVSNPSALNARLCCIFESDYAGQVLQLTLGGEANSIFVNGVEAENCELLHDLLAAFAPEEVLHVLNGYFAEYIEQ</sequence>
<accession>A0ABV1G564</accession>
<keyword evidence="2" id="KW-1185">Reference proteome</keyword>
<reference evidence="1 2" key="1">
    <citation type="submission" date="2024-03" db="EMBL/GenBank/DDBJ databases">
        <title>Human intestinal bacterial collection.</title>
        <authorList>
            <person name="Pauvert C."/>
            <person name="Hitch T.C.A."/>
            <person name="Clavel T."/>
        </authorList>
    </citation>
    <scope>NUCLEOTIDE SEQUENCE [LARGE SCALE GENOMIC DNA]</scope>
    <source>
        <strain evidence="1 2">CLA-AA-H192</strain>
    </source>
</reference>
<evidence type="ECO:0000313" key="2">
    <source>
        <dbReference type="Proteomes" id="UP001491552"/>
    </source>
</evidence>
<proteinExistence type="predicted"/>
<name>A0ABV1G564_9FIRM</name>
<dbReference type="Proteomes" id="UP001491552">
    <property type="component" value="Unassembled WGS sequence"/>
</dbReference>
<gene>
    <name evidence="1" type="ORF">WMO66_04410</name>
</gene>
<dbReference type="PROSITE" id="PS51257">
    <property type="entry name" value="PROKAR_LIPOPROTEIN"/>
    <property type="match status" value="1"/>
</dbReference>
<dbReference type="EMBL" id="JBBMFF010000162">
    <property type="protein sequence ID" value="MEQ2510497.1"/>
    <property type="molecule type" value="Genomic_DNA"/>
</dbReference>
<evidence type="ECO:0000313" key="1">
    <source>
        <dbReference type="EMBL" id="MEQ2510497.1"/>
    </source>
</evidence>
<protein>
    <submittedName>
        <fullName evidence="1">Uncharacterized protein</fullName>
    </submittedName>
</protein>
<organism evidence="1 2">
    <name type="scientific">Faecousia intestinalis</name>
    <dbReference type="NCBI Taxonomy" id="3133167"/>
    <lineage>
        <taxon>Bacteria</taxon>
        <taxon>Bacillati</taxon>
        <taxon>Bacillota</taxon>
        <taxon>Clostridia</taxon>
        <taxon>Eubacteriales</taxon>
        <taxon>Oscillospiraceae</taxon>
        <taxon>Faecousia</taxon>
    </lineage>
</organism>